<evidence type="ECO:0000313" key="1">
    <source>
        <dbReference type="EMBL" id="KII68648.1"/>
    </source>
</evidence>
<organism evidence="1 2">
    <name type="scientific">Thelohanellus kitauei</name>
    <name type="common">Myxosporean</name>
    <dbReference type="NCBI Taxonomy" id="669202"/>
    <lineage>
        <taxon>Eukaryota</taxon>
        <taxon>Metazoa</taxon>
        <taxon>Cnidaria</taxon>
        <taxon>Myxozoa</taxon>
        <taxon>Myxosporea</taxon>
        <taxon>Bivalvulida</taxon>
        <taxon>Platysporina</taxon>
        <taxon>Myxobolidae</taxon>
        <taxon>Thelohanellus</taxon>
    </lineage>
</organism>
<accession>A0A0C2JHA7</accession>
<gene>
    <name evidence="1" type="ORF">RF11_14584</name>
</gene>
<protein>
    <submittedName>
        <fullName evidence="1">Uncharacterized protein</fullName>
    </submittedName>
</protein>
<comment type="caution">
    <text evidence="1">The sequence shown here is derived from an EMBL/GenBank/DDBJ whole genome shotgun (WGS) entry which is preliminary data.</text>
</comment>
<dbReference type="EMBL" id="JWZT01002742">
    <property type="protein sequence ID" value="KII68648.1"/>
    <property type="molecule type" value="Genomic_DNA"/>
</dbReference>
<dbReference type="AlphaFoldDB" id="A0A0C2JHA7"/>
<proteinExistence type="predicted"/>
<dbReference type="Proteomes" id="UP000031668">
    <property type="component" value="Unassembled WGS sequence"/>
</dbReference>
<reference evidence="1 2" key="1">
    <citation type="journal article" date="2014" name="Genome Biol. Evol.">
        <title>The genome of the myxosporean Thelohanellus kitauei shows adaptations to nutrient acquisition within its fish host.</title>
        <authorList>
            <person name="Yang Y."/>
            <person name="Xiong J."/>
            <person name="Zhou Z."/>
            <person name="Huo F."/>
            <person name="Miao W."/>
            <person name="Ran C."/>
            <person name="Liu Y."/>
            <person name="Zhang J."/>
            <person name="Feng J."/>
            <person name="Wang M."/>
            <person name="Wang M."/>
            <person name="Wang L."/>
            <person name="Yao B."/>
        </authorList>
    </citation>
    <scope>NUCLEOTIDE SEQUENCE [LARGE SCALE GENOMIC DNA]</scope>
    <source>
        <strain evidence="1">Wuqing</strain>
    </source>
</reference>
<sequence length="106" mass="12070">MYFGCNIASEELKFWGSIAGSYKSAAISFINHICRRSFPPETIYDYSNKISTVMMLLASIKGFSSQKMEIVFSPALEFTQPLDRFYVNNGRHVYMSFTSEYSNDSG</sequence>
<keyword evidence="2" id="KW-1185">Reference proteome</keyword>
<name>A0A0C2JHA7_THEKT</name>
<evidence type="ECO:0000313" key="2">
    <source>
        <dbReference type="Proteomes" id="UP000031668"/>
    </source>
</evidence>